<dbReference type="GO" id="GO:0031012">
    <property type="term" value="C:extracellular matrix"/>
    <property type="evidence" value="ECO:0007669"/>
    <property type="project" value="TreeGrafter"/>
</dbReference>
<dbReference type="InterPro" id="IPR031311">
    <property type="entry name" value="CHIT_BIND_RR_consensus"/>
</dbReference>
<evidence type="ECO:0000313" key="1">
    <source>
        <dbReference type="EnsemblMetazoa" id="AALB005313-PA"/>
    </source>
</evidence>
<dbReference type="VEuPathDB" id="VectorBase:AALB005313"/>
<dbReference type="Pfam" id="PF00379">
    <property type="entry name" value="Chitin_bind_4"/>
    <property type="match status" value="1"/>
</dbReference>
<dbReference type="PANTHER" id="PTHR12236">
    <property type="entry name" value="STRUCTURAL CONTITUENT OF CUTICLE"/>
    <property type="match status" value="1"/>
</dbReference>
<dbReference type="GO" id="GO:0042302">
    <property type="term" value="F:structural constituent of cuticle"/>
    <property type="evidence" value="ECO:0007669"/>
    <property type="project" value="UniProtKB-UniRule"/>
</dbReference>
<name>A0A182FFM1_ANOAL</name>
<dbReference type="EnsemblMetazoa" id="AALB005313-RA">
    <property type="protein sequence ID" value="AALB005313-PA"/>
    <property type="gene ID" value="AALB005313"/>
</dbReference>
<dbReference type="PRINTS" id="PR00947">
    <property type="entry name" value="CUTICLE"/>
</dbReference>
<dbReference type="STRING" id="7167.A0A182FFM1"/>
<proteinExistence type="predicted"/>
<dbReference type="PROSITE" id="PS00233">
    <property type="entry name" value="CHIT_BIND_RR_1"/>
    <property type="match status" value="1"/>
</dbReference>
<dbReference type="PROSITE" id="PS51155">
    <property type="entry name" value="CHIT_BIND_RR_2"/>
    <property type="match status" value="1"/>
</dbReference>
<dbReference type="PANTHER" id="PTHR12236:SF80">
    <property type="entry name" value="CUTICULAR PROTEIN 62BC, ISOFORM A"/>
    <property type="match status" value="1"/>
</dbReference>
<reference evidence="1" key="2">
    <citation type="submission" date="2022-08" db="UniProtKB">
        <authorList>
            <consortium name="EnsemblMetazoa"/>
        </authorList>
    </citation>
    <scope>IDENTIFICATION</scope>
    <source>
        <strain evidence="1">STECLA/ALBI9_A</strain>
    </source>
</reference>
<dbReference type="AlphaFoldDB" id="A0A182FFM1"/>
<dbReference type="GO" id="GO:0005615">
    <property type="term" value="C:extracellular space"/>
    <property type="evidence" value="ECO:0007669"/>
    <property type="project" value="TreeGrafter"/>
</dbReference>
<keyword evidence="2" id="KW-1185">Reference proteome</keyword>
<organism evidence="1 2">
    <name type="scientific">Anopheles albimanus</name>
    <name type="common">New world malaria mosquito</name>
    <dbReference type="NCBI Taxonomy" id="7167"/>
    <lineage>
        <taxon>Eukaryota</taxon>
        <taxon>Metazoa</taxon>
        <taxon>Ecdysozoa</taxon>
        <taxon>Arthropoda</taxon>
        <taxon>Hexapoda</taxon>
        <taxon>Insecta</taxon>
        <taxon>Pterygota</taxon>
        <taxon>Neoptera</taxon>
        <taxon>Endopterygota</taxon>
        <taxon>Diptera</taxon>
        <taxon>Nematocera</taxon>
        <taxon>Culicoidea</taxon>
        <taxon>Culicidae</taxon>
        <taxon>Anophelinae</taxon>
        <taxon>Anopheles</taxon>
    </lineage>
</organism>
<dbReference type="VEuPathDB" id="VectorBase:AALB20_037011"/>
<evidence type="ECO:0000313" key="2">
    <source>
        <dbReference type="Proteomes" id="UP000069272"/>
    </source>
</evidence>
<dbReference type="InterPro" id="IPR000618">
    <property type="entry name" value="Insect_cuticle"/>
</dbReference>
<dbReference type="Proteomes" id="UP000069272">
    <property type="component" value="Chromosome 3L"/>
</dbReference>
<dbReference type="InterPro" id="IPR051217">
    <property type="entry name" value="Insect_Cuticle_Struc_Prot"/>
</dbReference>
<protein>
    <submittedName>
        <fullName evidence="1">Uncharacterized protein</fullName>
    </submittedName>
</protein>
<accession>A0A182FFM1</accession>
<sequence length="243" mass="25515">AHYKSARYGTVRYHSQFRTVQVSLKCNKHKTNKNPQVLKMAFIKSVVCLAVIGVAAAGVVPLAAEYKGDYYAHPQYSYNYGVHDSLTGDVKSQVESRDGDVVKGQYSLVEPDGSVRTVDYTADDVNGFNAVVSKSAPSVHAKTVVAHAAPAVHVAHAAPAAVYASHAAPAAVYASHAAPAAVYASHAAPVYAASPLKTVVSHAPTVYAAAHAPAVYASHAYAPAHGTVEYHGKAAAPLAYYHH</sequence>
<reference evidence="1 2" key="1">
    <citation type="journal article" date="2017" name="G3 (Bethesda)">
        <title>The Physical Genome Mapping of Anopheles albimanus Corrected Scaffold Misassemblies and Identified Interarm Rearrangements in Genus Anopheles.</title>
        <authorList>
            <person name="Artemov G.N."/>
            <person name="Peery A.N."/>
            <person name="Jiang X."/>
            <person name="Tu Z."/>
            <person name="Stegniy V.N."/>
            <person name="Sharakhova M.V."/>
            <person name="Sharakhov I.V."/>
        </authorList>
    </citation>
    <scope>NUCLEOTIDE SEQUENCE [LARGE SCALE GENOMIC DNA]</scope>
    <source>
        <strain evidence="1 2">ALBI9_A</strain>
    </source>
</reference>